<sequence>MESNEYLMISGIQHFLFCKRQWALIHIENQWSENSLTAEGRIMHNRVHDGTVRDNRNGVVTIRGLQVKSDKYKISGICDAVEFLPDENGISVSKMSGFRRVRPIEYKRGHSKISDCDRIQVTVQAICLEGMLACNIDEGAVFYGETRRRETFAITGELRDTAISALEEMWGYYNRGHTPKVKPTAKCKKCSLINICCPDILNNRKQDVDAYIKRYISEEL</sequence>
<evidence type="ECO:0000313" key="15">
    <source>
        <dbReference type="EMBL" id="EUC57908.1"/>
    </source>
</evidence>
<keyword evidence="12 13" id="KW-0464">Manganese</keyword>
<keyword evidence="11 13" id="KW-0051">Antiviral defense</keyword>
<dbReference type="PATRIC" id="fig|1401079.3.peg.217"/>
<comment type="cofactor">
    <cofactor evidence="13">
        <name>Mg(2+)</name>
        <dbReference type="ChEBI" id="CHEBI:18420"/>
    </cofactor>
    <cofactor evidence="13">
        <name>Mn(2+)</name>
        <dbReference type="ChEBI" id="CHEBI:29035"/>
    </cofactor>
    <text evidence="13">Mg(2+) or Mn(2+) required for ssDNA cleavage activity.</text>
</comment>
<dbReference type="RefSeq" id="WP_036379591.1">
    <property type="nucleotide sequence ID" value="NZ_JALU01000004.1"/>
</dbReference>
<dbReference type="InterPro" id="IPR022765">
    <property type="entry name" value="Dna2/Cas4_DUF83"/>
</dbReference>
<organism evidence="15 16">
    <name type="scientific">Mogibacterium timidum ATCC 33093</name>
    <dbReference type="NCBI Taxonomy" id="1401079"/>
    <lineage>
        <taxon>Bacteria</taxon>
        <taxon>Bacillati</taxon>
        <taxon>Bacillota</taxon>
        <taxon>Clostridia</taxon>
        <taxon>Peptostreptococcales</taxon>
        <taxon>Anaerovoracaceae</taxon>
        <taxon>Mogibacterium</taxon>
    </lineage>
</organism>
<evidence type="ECO:0000256" key="8">
    <source>
        <dbReference type="ARBA" id="ARBA00022839"/>
    </source>
</evidence>
<keyword evidence="7 13" id="KW-0378">Hydrolase</keyword>
<comment type="caution">
    <text evidence="15">The sequence shown here is derived from an EMBL/GenBank/DDBJ whole genome shotgun (WGS) entry which is preliminary data.</text>
</comment>
<dbReference type="EMBL" id="JALU01000004">
    <property type="protein sequence ID" value="EUC57908.1"/>
    <property type="molecule type" value="Genomic_DNA"/>
</dbReference>
<accession>X8J6G9</accession>
<dbReference type="NCBIfam" id="TIGR00372">
    <property type="entry name" value="cas4"/>
    <property type="match status" value="1"/>
</dbReference>
<dbReference type="Proteomes" id="UP000022645">
    <property type="component" value="Unassembled WGS sequence"/>
</dbReference>
<evidence type="ECO:0000256" key="6">
    <source>
        <dbReference type="ARBA" id="ARBA00022723"/>
    </source>
</evidence>
<evidence type="ECO:0000256" key="10">
    <source>
        <dbReference type="ARBA" id="ARBA00023014"/>
    </source>
</evidence>
<proteinExistence type="inferred from homology"/>
<comment type="similarity">
    <text evidence="2 13">Belongs to the CRISPR-associated exonuclease Cas4 family.</text>
</comment>
<evidence type="ECO:0000313" key="16">
    <source>
        <dbReference type="Proteomes" id="UP000022645"/>
    </source>
</evidence>
<comment type="cofactor">
    <cofactor evidence="1">
        <name>[4Fe-4S] cluster</name>
        <dbReference type="ChEBI" id="CHEBI:49883"/>
    </cofactor>
</comment>
<evidence type="ECO:0000256" key="9">
    <source>
        <dbReference type="ARBA" id="ARBA00023004"/>
    </source>
</evidence>
<evidence type="ECO:0000256" key="13">
    <source>
        <dbReference type="RuleBase" id="RU365022"/>
    </source>
</evidence>
<dbReference type="GO" id="GO:0046872">
    <property type="term" value="F:metal ion binding"/>
    <property type="evidence" value="ECO:0007669"/>
    <property type="project" value="UniProtKB-KW"/>
</dbReference>
<dbReference type="GO" id="GO:0051607">
    <property type="term" value="P:defense response to virus"/>
    <property type="evidence" value="ECO:0007669"/>
    <property type="project" value="UniProtKB-KW"/>
</dbReference>
<dbReference type="PANTHER" id="PTHR36531:SF6">
    <property type="entry name" value="DNA REPLICATION ATP-DEPENDENT HELICASE_NUCLEASE DNA2"/>
    <property type="match status" value="1"/>
</dbReference>
<protein>
    <recommendedName>
        <fullName evidence="4 13">CRISPR-associated exonuclease Cas4</fullName>
        <ecNumber evidence="3 13">3.1.12.1</ecNumber>
    </recommendedName>
</protein>
<dbReference type="InterPro" id="IPR011604">
    <property type="entry name" value="PDDEXK-like_dom_sf"/>
</dbReference>
<comment type="function">
    <text evidence="13">CRISPR (clustered regularly interspaced short palindromic repeat) is an adaptive immune system that provides protection against mobile genetic elements (viruses, transposable elements and conjugative plasmids). CRISPR clusters contain sequences complementary to antecedent mobile elements and target invading nucleic acids. CRISPR clusters are transcribed and processed into CRISPR RNA (crRNA).</text>
</comment>
<feature type="domain" description="DUF83" evidence="14">
    <location>
        <begin position="10"/>
        <end position="197"/>
    </location>
</feature>
<evidence type="ECO:0000256" key="7">
    <source>
        <dbReference type="ARBA" id="ARBA00022801"/>
    </source>
</evidence>
<dbReference type="Pfam" id="PF01930">
    <property type="entry name" value="Cas_Cas4"/>
    <property type="match status" value="1"/>
</dbReference>
<evidence type="ECO:0000256" key="3">
    <source>
        <dbReference type="ARBA" id="ARBA00012768"/>
    </source>
</evidence>
<dbReference type="AlphaFoldDB" id="X8J6G9"/>
<keyword evidence="9 13" id="KW-0408">Iron</keyword>
<evidence type="ECO:0000259" key="14">
    <source>
        <dbReference type="Pfam" id="PF01930"/>
    </source>
</evidence>
<dbReference type="PANTHER" id="PTHR36531">
    <property type="entry name" value="CRISPR-ASSOCIATED EXONUCLEASE CAS4"/>
    <property type="match status" value="1"/>
</dbReference>
<name>X8J6G9_9FIRM</name>
<dbReference type="InterPro" id="IPR013343">
    <property type="entry name" value="CRISPR-assoc_prot_Cas4"/>
</dbReference>
<gene>
    <name evidence="15" type="primary">cas4</name>
    <name evidence="15" type="ORF">HMPREF0581_1253</name>
</gene>
<evidence type="ECO:0000256" key="11">
    <source>
        <dbReference type="ARBA" id="ARBA00023118"/>
    </source>
</evidence>
<dbReference type="GO" id="GO:0004527">
    <property type="term" value="F:exonuclease activity"/>
    <property type="evidence" value="ECO:0007669"/>
    <property type="project" value="UniProtKB-KW"/>
</dbReference>
<keyword evidence="6 13" id="KW-0479">Metal-binding</keyword>
<dbReference type="Gene3D" id="3.90.320.10">
    <property type="match status" value="1"/>
</dbReference>
<evidence type="ECO:0000256" key="5">
    <source>
        <dbReference type="ARBA" id="ARBA00022722"/>
    </source>
</evidence>
<evidence type="ECO:0000256" key="1">
    <source>
        <dbReference type="ARBA" id="ARBA00001966"/>
    </source>
</evidence>
<evidence type="ECO:0000256" key="2">
    <source>
        <dbReference type="ARBA" id="ARBA00009189"/>
    </source>
</evidence>
<keyword evidence="8 13" id="KW-0269">Exonuclease</keyword>
<dbReference type="GO" id="GO:0051536">
    <property type="term" value="F:iron-sulfur cluster binding"/>
    <property type="evidence" value="ECO:0007669"/>
    <property type="project" value="UniProtKB-KW"/>
</dbReference>
<dbReference type="InterPro" id="IPR051827">
    <property type="entry name" value="Cas4_exonuclease"/>
</dbReference>
<keyword evidence="10 13" id="KW-0411">Iron-sulfur</keyword>
<evidence type="ECO:0000256" key="4">
    <source>
        <dbReference type="ARBA" id="ARBA00020049"/>
    </source>
</evidence>
<reference evidence="15 16" key="1">
    <citation type="submission" date="2014-01" db="EMBL/GenBank/DDBJ databases">
        <authorList>
            <person name="Durkin A.S."/>
            <person name="McCorrison J."/>
            <person name="Torralba M."/>
            <person name="Gillis M."/>
            <person name="Haft D.H."/>
            <person name="Methe B."/>
            <person name="Sutton G."/>
            <person name="Nelson K.E."/>
        </authorList>
    </citation>
    <scope>NUCLEOTIDE SEQUENCE [LARGE SCALE GENOMIC DNA]</scope>
    <source>
        <strain evidence="15 16">ATCC 33093</strain>
    </source>
</reference>
<dbReference type="EC" id="3.1.12.1" evidence="3 13"/>
<evidence type="ECO:0000256" key="12">
    <source>
        <dbReference type="ARBA" id="ARBA00023211"/>
    </source>
</evidence>
<keyword evidence="5 13" id="KW-0540">Nuclease</keyword>
<comment type="cofactor">
    <cofactor evidence="13">
        <name>iron-sulfur cluster</name>
        <dbReference type="ChEBI" id="CHEBI:30408"/>
    </cofactor>
</comment>